<comment type="subcellular location">
    <subcellularLocation>
        <location evidence="2">Cytoplasm</location>
        <location evidence="2">Cytosol</location>
    </subcellularLocation>
    <subcellularLocation>
        <location evidence="1 9">Nucleus</location>
    </subcellularLocation>
</comment>
<evidence type="ECO:0000256" key="4">
    <source>
        <dbReference type="ARBA" id="ARBA00022490"/>
    </source>
</evidence>
<reference evidence="13" key="1">
    <citation type="submission" date="2016-02" db="EMBL/GenBank/DDBJ databases">
        <title>Comparative genomics of biotechnologically important yeasts.</title>
        <authorList>
            <consortium name="DOE Joint Genome Institute"/>
            <person name="Riley R."/>
            <person name="Haridas S."/>
            <person name="Wolfe K.H."/>
            <person name="Lopes M.R."/>
            <person name="Hittinger C.T."/>
            <person name="Goker M."/>
            <person name="Salamov A."/>
            <person name="Wisecaver J."/>
            <person name="Long T.M."/>
            <person name="Aerts A.L."/>
            <person name="Barry K."/>
            <person name="Choi C."/>
            <person name="Clum A."/>
            <person name="Coughlan A.Y."/>
            <person name="Deshpande S."/>
            <person name="Douglass A.P."/>
            <person name="Hanson S.J."/>
            <person name="Klenk H.-P."/>
            <person name="Labutti K."/>
            <person name="Lapidus A."/>
            <person name="Lindquist E."/>
            <person name="Lipzen A."/>
            <person name="Meier-Kolthoff J.P."/>
            <person name="Ohm R.A."/>
            <person name="Otillar R.P."/>
            <person name="Pangilinan J."/>
            <person name="Peng Y."/>
            <person name="Rokas A."/>
            <person name="Rosa C.A."/>
            <person name="Scheuner C."/>
            <person name="Sibirny A.A."/>
            <person name="Slot J.C."/>
            <person name="Stielow J.B."/>
            <person name="Sun H."/>
            <person name="Kurtzman C.P."/>
            <person name="Blackwell M."/>
            <person name="Jeffries T.W."/>
            <person name="Grigoriev I.V."/>
        </authorList>
    </citation>
    <scope>NUCLEOTIDE SEQUENCE [LARGE SCALE GENOMIC DNA]</scope>
    <source>
        <strain evidence="13">NRRL Y-17796</strain>
    </source>
</reference>
<evidence type="ECO:0000256" key="7">
    <source>
        <dbReference type="ARBA" id="ARBA00023242"/>
    </source>
</evidence>
<dbReference type="GO" id="GO:0000243">
    <property type="term" value="C:commitment complex"/>
    <property type="evidence" value="ECO:0007669"/>
    <property type="project" value="EnsemblFungi"/>
</dbReference>
<dbReference type="GO" id="GO:0005682">
    <property type="term" value="C:U5 snRNP"/>
    <property type="evidence" value="ECO:0007669"/>
    <property type="project" value="EnsemblFungi"/>
</dbReference>
<dbReference type="InterPro" id="IPR027141">
    <property type="entry name" value="LSm4/Sm_D1/D3"/>
</dbReference>
<name>A0A1E4TIZ1_9ASCO</name>
<evidence type="ECO:0000256" key="5">
    <source>
        <dbReference type="ARBA" id="ARBA00022664"/>
    </source>
</evidence>
<evidence type="ECO:0000256" key="2">
    <source>
        <dbReference type="ARBA" id="ARBA00004514"/>
    </source>
</evidence>
<evidence type="ECO:0000313" key="12">
    <source>
        <dbReference type="EMBL" id="ODV91730.1"/>
    </source>
</evidence>
<evidence type="ECO:0000256" key="8">
    <source>
        <dbReference type="ARBA" id="ARBA00023274"/>
    </source>
</evidence>
<dbReference type="GO" id="GO:0046540">
    <property type="term" value="C:U4/U6 x U5 tri-snRNP complex"/>
    <property type="evidence" value="ECO:0007669"/>
    <property type="project" value="EnsemblFungi"/>
</dbReference>
<evidence type="ECO:0000256" key="6">
    <source>
        <dbReference type="ARBA" id="ARBA00023187"/>
    </source>
</evidence>
<gene>
    <name evidence="12" type="ORF">CANCADRAFT_308</name>
</gene>
<keyword evidence="6 9" id="KW-0508">mRNA splicing</keyword>
<feature type="region of interest" description="Disordered" evidence="10">
    <location>
        <begin position="88"/>
        <end position="112"/>
    </location>
</feature>
<dbReference type="GO" id="GO:0071004">
    <property type="term" value="C:U2-type prespliceosome"/>
    <property type="evidence" value="ECO:0007669"/>
    <property type="project" value="EnsemblFungi"/>
</dbReference>
<feature type="domain" description="Sm" evidence="11">
    <location>
        <begin position="5"/>
        <end position="77"/>
    </location>
</feature>
<dbReference type="GO" id="GO:0005687">
    <property type="term" value="C:U4 snRNP"/>
    <property type="evidence" value="ECO:0007669"/>
    <property type="project" value="EnsemblFungi"/>
</dbReference>
<dbReference type="AlphaFoldDB" id="A0A1E4TIZ1"/>
<keyword evidence="4" id="KW-0963">Cytoplasm</keyword>
<dbReference type="InterPro" id="IPR047575">
    <property type="entry name" value="Sm"/>
</dbReference>
<evidence type="ECO:0000259" key="11">
    <source>
        <dbReference type="PROSITE" id="PS52002"/>
    </source>
</evidence>
<dbReference type="PANTHER" id="PTHR23338">
    <property type="entry name" value="SMALL NUCLEAR RIBONUCLEOPROTEIN SM"/>
    <property type="match status" value="1"/>
</dbReference>
<dbReference type="InterPro" id="IPR001163">
    <property type="entry name" value="Sm_dom_euk/arc"/>
</dbReference>
<dbReference type="OrthoDB" id="6425924at2759"/>
<dbReference type="Gene3D" id="2.30.30.100">
    <property type="match status" value="1"/>
</dbReference>
<dbReference type="InterPro" id="IPR010920">
    <property type="entry name" value="LSM_dom_sf"/>
</dbReference>
<dbReference type="GO" id="GO:0005829">
    <property type="term" value="C:cytosol"/>
    <property type="evidence" value="ECO:0007669"/>
    <property type="project" value="UniProtKB-SubCell"/>
</dbReference>
<proteinExistence type="inferred from homology"/>
<dbReference type="CDD" id="cd01721">
    <property type="entry name" value="Sm_D3"/>
    <property type="match status" value="1"/>
</dbReference>
<dbReference type="Pfam" id="PF01423">
    <property type="entry name" value="LSM"/>
    <property type="match status" value="1"/>
</dbReference>
<evidence type="ECO:0000256" key="1">
    <source>
        <dbReference type="ARBA" id="ARBA00004123"/>
    </source>
</evidence>
<dbReference type="GO" id="GO:0000974">
    <property type="term" value="C:Prp19 complex"/>
    <property type="evidence" value="ECO:0007669"/>
    <property type="project" value="EnsemblFungi"/>
</dbReference>
<dbReference type="Proteomes" id="UP000095023">
    <property type="component" value="Unassembled WGS sequence"/>
</dbReference>
<evidence type="ECO:0000256" key="3">
    <source>
        <dbReference type="ARBA" id="ARBA00008146"/>
    </source>
</evidence>
<keyword evidence="8 9" id="KW-0687">Ribonucleoprotein</keyword>
<dbReference type="GO" id="GO:0000387">
    <property type="term" value="P:spliceosomal snRNP assembly"/>
    <property type="evidence" value="ECO:0007669"/>
    <property type="project" value="UniProtKB-UniRule"/>
</dbReference>
<dbReference type="GO" id="GO:0005685">
    <property type="term" value="C:U1 snRNP"/>
    <property type="evidence" value="ECO:0007669"/>
    <property type="project" value="EnsemblFungi"/>
</dbReference>
<dbReference type="GO" id="GO:0036261">
    <property type="term" value="P:7-methylguanosine cap hypermethylation"/>
    <property type="evidence" value="ECO:0007669"/>
    <property type="project" value="EnsemblFungi"/>
</dbReference>
<sequence length="112" mass="12467">MSVGVPVTLLNEAEGHIISVELVSGQILRGKLLEVEDNMNIQLEDITSTARNGKVSHMEKVYVRGSNIRFFSIPEILRHAPMLTNKTKRDQGLGMVRGKVTVQRSQGDRVAR</sequence>
<evidence type="ECO:0000313" key="13">
    <source>
        <dbReference type="Proteomes" id="UP000095023"/>
    </source>
</evidence>
<dbReference type="SMART" id="SM00651">
    <property type="entry name" value="Sm"/>
    <property type="match status" value="1"/>
</dbReference>
<dbReference type="InterPro" id="IPR034099">
    <property type="entry name" value="SmD3"/>
</dbReference>
<dbReference type="GO" id="GO:0003729">
    <property type="term" value="F:mRNA binding"/>
    <property type="evidence" value="ECO:0007669"/>
    <property type="project" value="EnsemblFungi"/>
</dbReference>
<keyword evidence="7 9" id="KW-0539">Nucleus</keyword>
<accession>A0A1E4TIZ1</accession>
<dbReference type="SUPFAM" id="SSF50182">
    <property type="entry name" value="Sm-like ribonucleoproteins"/>
    <property type="match status" value="1"/>
</dbReference>
<dbReference type="PROSITE" id="PS52002">
    <property type="entry name" value="SM"/>
    <property type="match status" value="1"/>
</dbReference>
<evidence type="ECO:0000256" key="10">
    <source>
        <dbReference type="SAM" id="MobiDB-lite"/>
    </source>
</evidence>
<keyword evidence="13" id="KW-1185">Reference proteome</keyword>
<organism evidence="12 13">
    <name type="scientific">Tortispora caseinolytica NRRL Y-17796</name>
    <dbReference type="NCBI Taxonomy" id="767744"/>
    <lineage>
        <taxon>Eukaryota</taxon>
        <taxon>Fungi</taxon>
        <taxon>Dikarya</taxon>
        <taxon>Ascomycota</taxon>
        <taxon>Saccharomycotina</taxon>
        <taxon>Trigonopsidomycetes</taxon>
        <taxon>Trigonopsidales</taxon>
        <taxon>Trigonopsidaceae</taxon>
        <taxon>Tortispora</taxon>
    </lineage>
</organism>
<evidence type="ECO:0000256" key="9">
    <source>
        <dbReference type="RuleBase" id="RU365050"/>
    </source>
</evidence>
<protein>
    <recommendedName>
        <fullName evidence="9">Small nuclear ribonucleoprotein Sm D3</fullName>
        <shortName evidence="9">Sm-D3</shortName>
    </recommendedName>
    <alternativeName>
        <fullName evidence="9">snRNP core protein D3</fullName>
    </alternativeName>
</protein>
<dbReference type="EMBL" id="KV453841">
    <property type="protein sequence ID" value="ODV91730.1"/>
    <property type="molecule type" value="Genomic_DNA"/>
</dbReference>
<dbReference type="FunFam" id="2.30.30.100:FF:000002">
    <property type="entry name" value="Small nuclear ribonucleoprotein Sm D3"/>
    <property type="match status" value="1"/>
</dbReference>
<keyword evidence="5 9" id="KW-0507">mRNA processing</keyword>
<comment type="similarity">
    <text evidence="3 9">Belongs to the snRNP core protein family.</text>
</comment>